<dbReference type="CDD" id="cd04301">
    <property type="entry name" value="NAT_SF"/>
    <property type="match status" value="1"/>
</dbReference>
<evidence type="ECO:0000313" key="2">
    <source>
        <dbReference type="EMBL" id="CCO49598.1"/>
    </source>
</evidence>
<dbReference type="GO" id="GO:0016747">
    <property type="term" value="F:acyltransferase activity, transferring groups other than amino-acyl groups"/>
    <property type="evidence" value="ECO:0007669"/>
    <property type="project" value="InterPro"/>
</dbReference>
<evidence type="ECO:0000259" key="1">
    <source>
        <dbReference type="PROSITE" id="PS51186"/>
    </source>
</evidence>
<organism evidence="2 3">
    <name type="scientific">Vibrio nigripulchritudo SOn1</name>
    <dbReference type="NCBI Taxonomy" id="1238450"/>
    <lineage>
        <taxon>Bacteria</taxon>
        <taxon>Pseudomonadati</taxon>
        <taxon>Pseudomonadota</taxon>
        <taxon>Gammaproteobacteria</taxon>
        <taxon>Vibrionales</taxon>
        <taxon>Vibrionaceae</taxon>
        <taxon>Vibrio</taxon>
    </lineage>
</organism>
<dbReference type="Pfam" id="PF00583">
    <property type="entry name" value="Acetyltransf_1"/>
    <property type="match status" value="1"/>
</dbReference>
<gene>
    <name evidence="2" type="ORF">VIBNISOn1_840003</name>
</gene>
<reference evidence="2 3" key="1">
    <citation type="journal article" date="2013" name="ISME J.">
        <title>Comparative genomics of pathogenic lineages of Vibrio nigripulchritudo identifies virulence-associated traits.</title>
        <authorList>
            <person name="Goudenege D."/>
            <person name="Labreuche Y."/>
            <person name="Krin E."/>
            <person name="Ansquer D."/>
            <person name="Mangenot S."/>
            <person name="Calteau A."/>
            <person name="Medigue C."/>
            <person name="Mazel D."/>
            <person name="Polz M.F."/>
            <person name="Le Roux F."/>
        </authorList>
    </citation>
    <scope>NUCLEOTIDE SEQUENCE [LARGE SCALE GENOMIC DNA]</scope>
    <source>
        <strain evidence="2 3">SOn1</strain>
    </source>
</reference>
<dbReference type="EMBL" id="CAOF01000180">
    <property type="protein sequence ID" value="CCO49598.1"/>
    <property type="molecule type" value="Genomic_DNA"/>
</dbReference>
<dbReference type="InterPro" id="IPR016181">
    <property type="entry name" value="Acyl_CoA_acyltransferase"/>
</dbReference>
<protein>
    <submittedName>
        <fullName evidence="2">Acyl-CoA N-acyltransferase</fullName>
    </submittedName>
</protein>
<name>A0AAV2VY39_9VIBR</name>
<dbReference type="AlphaFoldDB" id="A0AAV2VY39"/>
<comment type="caution">
    <text evidence="2">The sequence shown here is derived from an EMBL/GenBank/DDBJ whole genome shotgun (WGS) entry which is preliminary data.</text>
</comment>
<dbReference type="RefSeq" id="WP_022613666.1">
    <property type="nucleotide sequence ID" value="NZ_LK391965.1"/>
</dbReference>
<accession>A0AAV2VY39</accession>
<dbReference type="PROSITE" id="PS51186">
    <property type="entry name" value="GNAT"/>
    <property type="match status" value="1"/>
</dbReference>
<proteinExistence type="predicted"/>
<sequence length="160" mass="18747">MEIIYKELTKCDIDLHREFIYIALWDSPDEPRRSRDVLDHPKVKEYYMNWGEKDDVGIIAYIEGVAAGFIQLRVKDSITKQYSEYPELAISVLPQYQGMGIGVLMYNELLSRVKHLYPGIRLGVNPKNEVAIKFYKKLNFDFYAHPEGSYPQMVVEFNKM</sequence>
<feature type="domain" description="N-acetyltransferase" evidence="1">
    <location>
        <begin position="3"/>
        <end position="160"/>
    </location>
</feature>
<dbReference type="Gene3D" id="3.40.630.30">
    <property type="match status" value="1"/>
</dbReference>
<dbReference type="Proteomes" id="UP000018211">
    <property type="component" value="Unassembled WGS sequence"/>
</dbReference>
<dbReference type="SUPFAM" id="SSF55729">
    <property type="entry name" value="Acyl-CoA N-acyltransferases (Nat)"/>
    <property type="match status" value="1"/>
</dbReference>
<evidence type="ECO:0000313" key="3">
    <source>
        <dbReference type="Proteomes" id="UP000018211"/>
    </source>
</evidence>
<dbReference type="InterPro" id="IPR000182">
    <property type="entry name" value="GNAT_dom"/>
</dbReference>